<dbReference type="InterPro" id="IPR006769">
    <property type="entry name" value="MCU_C"/>
</dbReference>
<dbReference type="GO" id="GO:1990246">
    <property type="term" value="C:uniplex complex"/>
    <property type="evidence" value="ECO:0007669"/>
    <property type="project" value="TreeGrafter"/>
</dbReference>
<organism evidence="17 18">
    <name type="scientific">Hibiscus syriacus</name>
    <name type="common">Rose of Sharon</name>
    <dbReference type="NCBI Taxonomy" id="106335"/>
    <lineage>
        <taxon>Eukaryota</taxon>
        <taxon>Viridiplantae</taxon>
        <taxon>Streptophyta</taxon>
        <taxon>Embryophyta</taxon>
        <taxon>Tracheophyta</taxon>
        <taxon>Spermatophyta</taxon>
        <taxon>Magnoliopsida</taxon>
        <taxon>eudicotyledons</taxon>
        <taxon>Gunneridae</taxon>
        <taxon>Pentapetalae</taxon>
        <taxon>rosids</taxon>
        <taxon>malvids</taxon>
        <taxon>Malvales</taxon>
        <taxon>Malvaceae</taxon>
        <taxon>Malvoideae</taxon>
        <taxon>Hibiscus</taxon>
    </lineage>
</organism>
<evidence type="ECO:0000256" key="11">
    <source>
        <dbReference type="ARBA" id="ARBA00023128"/>
    </source>
</evidence>
<dbReference type="GO" id="GO:0051560">
    <property type="term" value="P:mitochondrial calcium ion homeostasis"/>
    <property type="evidence" value="ECO:0007669"/>
    <property type="project" value="InterPro"/>
</dbReference>
<reference evidence="17" key="1">
    <citation type="submission" date="2019-09" db="EMBL/GenBank/DDBJ databases">
        <title>Draft genome information of white flower Hibiscus syriacus.</title>
        <authorList>
            <person name="Kim Y.-M."/>
        </authorList>
    </citation>
    <scope>NUCLEOTIDE SEQUENCE [LARGE SCALE GENOMIC DNA]</scope>
    <source>
        <strain evidence="17">YM2019G1</strain>
    </source>
</reference>
<protein>
    <submittedName>
        <fullName evidence="17">Calcium uniporter protein 5</fullName>
    </submittedName>
</protein>
<dbReference type="GO" id="GO:0036444">
    <property type="term" value="P:calcium import into the mitochondrion"/>
    <property type="evidence" value="ECO:0007669"/>
    <property type="project" value="TreeGrafter"/>
</dbReference>
<keyword evidence="7" id="KW-0999">Mitochondrion inner membrane</keyword>
<comment type="caution">
    <text evidence="17">The sequence shown here is derived from an EMBL/GenBank/DDBJ whole genome shotgun (WGS) entry which is preliminary data.</text>
</comment>
<keyword evidence="3" id="KW-0813">Transport</keyword>
<proteinExistence type="inferred from homology"/>
<keyword evidence="11" id="KW-0496">Mitochondrion</keyword>
<dbReference type="Proteomes" id="UP000436088">
    <property type="component" value="Unassembled WGS sequence"/>
</dbReference>
<accession>A0A6A2ZDZ8</accession>
<keyword evidence="5" id="KW-0107">Calcium channel</keyword>
<keyword evidence="8" id="KW-0106">Calcium</keyword>
<comment type="similarity">
    <text evidence="2">Belongs to the MCU (TC 1.A.77) family.</text>
</comment>
<dbReference type="PANTHER" id="PTHR13462:SF10">
    <property type="entry name" value="CALCIUM UNIPORTER PROTEIN, MITOCHONDRIAL"/>
    <property type="match status" value="1"/>
</dbReference>
<evidence type="ECO:0000256" key="10">
    <source>
        <dbReference type="ARBA" id="ARBA00023065"/>
    </source>
</evidence>
<gene>
    <name evidence="17" type="ORF">F3Y22_tig00110931pilonHSYRG00148</name>
</gene>
<evidence type="ECO:0000256" key="2">
    <source>
        <dbReference type="ARBA" id="ARBA00005653"/>
    </source>
</evidence>
<evidence type="ECO:0000256" key="12">
    <source>
        <dbReference type="ARBA" id="ARBA00023136"/>
    </source>
</evidence>
<comment type="catalytic activity">
    <reaction evidence="14">
        <text>Ca(2+)(in) = Ca(2+)(out)</text>
        <dbReference type="Rhea" id="RHEA:29671"/>
        <dbReference type="ChEBI" id="CHEBI:29108"/>
    </reaction>
</comment>
<evidence type="ECO:0000256" key="7">
    <source>
        <dbReference type="ARBA" id="ARBA00022792"/>
    </source>
</evidence>
<evidence type="ECO:0000256" key="14">
    <source>
        <dbReference type="ARBA" id="ARBA00036634"/>
    </source>
</evidence>
<comment type="subcellular location">
    <subcellularLocation>
        <location evidence="1">Mitochondrion inner membrane</location>
        <topology evidence="1">Multi-pass membrane protein</topology>
    </subcellularLocation>
</comment>
<feature type="domain" description="Calcium uniporter protein C-terminal" evidence="16">
    <location>
        <begin position="149"/>
        <end position="206"/>
    </location>
</feature>
<evidence type="ECO:0000256" key="9">
    <source>
        <dbReference type="ARBA" id="ARBA00022989"/>
    </source>
</evidence>
<dbReference type="GO" id="GO:0015292">
    <property type="term" value="F:uniporter activity"/>
    <property type="evidence" value="ECO:0007669"/>
    <property type="project" value="TreeGrafter"/>
</dbReference>
<dbReference type="InterPro" id="IPR039055">
    <property type="entry name" value="MCU_fam"/>
</dbReference>
<evidence type="ECO:0000256" key="8">
    <source>
        <dbReference type="ARBA" id="ARBA00022837"/>
    </source>
</evidence>
<dbReference type="Pfam" id="PF04678">
    <property type="entry name" value="MCU"/>
    <property type="match status" value="1"/>
</dbReference>
<keyword evidence="12 15" id="KW-0472">Membrane</keyword>
<evidence type="ECO:0000256" key="13">
    <source>
        <dbReference type="ARBA" id="ARBA00023303"/>
    </source>
</evidence>
<name>A0A6A2ZDZ8_HIBSY</name>
<evidence type="ECO:0000256" key="1">
    <source>
        <dbReference type="ARBA" id="ARBA00004448"/>
    </source>
</evidence>
<evidence type="ECO:0000313" key="17">
    <source>
        <dbReference type="EMBL" id="KAE8689826.1"/>
    </source>
</evidence>
<keyword evidence="10" id="KW-0406">Ion transport</keyword>
<evidence type="ECO:0000256" key="3">
    <source>
        <dbReference type="ARBA" id="ARBA00022448"/>
    </source>
</evidence>
<keyword evidence="18" id="KW-1185">Reference proteome</keyword>
<dbReference type="EMBL" id="VEPZ02001167">
    <property type="protein sequence ID" value="KAE8689826.1"/>
    <property type="molecule type" value="Genomic_DNA"/>
</dbReference>
<keyword evidence="4" id="KW-0109">Calcium transport</keyword>
<evidence type="ECO:0000256" key="5">
    <source>
        <dbReference type="ARBA" id="ARBA00022673"/>
    </source>
</evidence>
<evidence type="ECO:0000259" key="16">
    <source>
        <dbReference type="Pfam" id="PF04678"/>
    </source>
</evidence>
<sequence length="230" mass="26698">MWRRLRWCEALKQGVSVAVEKRPPLSPRNPLLLERMTLKVWLSSSSSNADTTFDSKKKGVDQHRTYFPDKVYLHPEKVVDLIRSAVPLALSPEDDDPVRDELKRLQEKKEEIDVQAHKQVRRHLEWSDSSSTSRTILPADVLGILMGCMEPIAFFTTATGIVIGYAYFIITSRDPTYQDLLKRLFCRGKERFFKKHNLDLNRLKELQNKCKSQRCLRINPKPCWNGCRIG</sequence>
<keyword evidence="6 15" id="KW-0812">Transmembrane</keyword>
<feature type="transmembrane region" description="Helical" evidence="15">
    <location>
        <begin position="152"/>
        <end position="170"/>
    </location>
</feature>
<evidence type="ECO:0000256" key="6">
    <source>
        <dbReference type="ARBA" id="ARBA00022692"/>
    </source>
</evidence>
<dbReference type="PANTHER" id="PTHR13462">
    <property type="entry name" value="CALCIUM UNIPORTER PROTEIN, MITOCHONDRIAL"/>
    <property type="match status" value="1"/>
</dbReference>
<evidence type="ECO:0000256" key="15">
    <source>
        <dbReference type="SAM" id="Phobius"/>
    </source>
</evidence>
<dbReference type="AlphaFoldDB" id="A0A6A2ZDZ8"/>
<evidence type="ECO:0000256" key="4">
    <source>
        <dbReference type="ARBA" id="ARBA00022568"/>
    </source>
</evidence>
<dbReference type="GO" id="GO:0005262">
    <property type="term" value="F:calcium channel activity"/>
    <property type="evidence" value="ECO:0007669"/>
    <property type="project" value="UniProtKB-KW"/>
</dbReference>
<evidence type="ECO:0000313" key="18">
    <source>
        <dbReference type="Proteomes" id="UP000436088"/>
    </source>
</evidence>
<keyword evidence="13" id="KW-0407">Ion channel</keyword>
<keyword evidence="9 15" id="KW-1133">Transmembrane helix</keyword>